<dbReference type="PIRSF" id="PIRSF010631">
    <property type="entry name" value="A-rhamnsds"/>
    <property type="match status" value="1"/>
</dbReference>
<dbReference type="Gene3D" id="1.50.10.10">
    <property type="match status" value="1"/>
</dbReference>
<name>A0ABV1KUN6_9BACL</name>
<dbReference type="Pfam" id="PF25788">
    <property type="entry name" value="Ig_Rha78A_N"/>
    <property type="match status" value="1"/>
</dbReference>
<accession>A0ABV1KUN6</accession>
<dbReference type="InterPro" id="IPR013783">
    <property type="entry name" value="Ig-like_fold"/>
</dbReference>
<dbReference type="Proteomes" id="UP001493487">
    <property type="component" value="Unassembled WGS sequence"/>
</dbReference>
<feature type="domain" description="Alpha-L-rhamnosidase C-terminal" evidence="7">
    <location>
        <begin position="771"/>
        <end position="845"/>
    </location>
</feature>
<dbReference type="PANTHER" id="PTHR33307">
    <property type="entry name" value="ALPHA-RHAMNOSIDASE (EUROFUNG)"/>
    <property type="match status" value="1"/>
</dbReference>
<dbReference type="Gene3D" id="2.60.420.10">
    <property type="entry name" value="Maltose phosphorylase, domain 3"/>
    <property type="match status" value="1"/>
</dbReference>
<dbReference type="RefSeq" id="WP_232184428.1">
    <property type="nucleotide sequence ID" value="NZ_JAIOAP010000002.1"/>
</dbReference>
<dbReference type="SUPFAM" id="SSF48208">
    <property type="entry name" value="Six-hairpin glycosidases"/>
    <property type="match status" value="1"/>
</dbReference>
<dbReference type="Pfam" id="PF17389">
    <property type="entry name" value="Bac_rhamnosid6H"/>
    <property type="match status" value="1"/>
</dbReference>
<gene>
    <name evidence="8" type="ORF">QJS35_12860</name>
</gene>
<dbReference type="EMBL" id="JASKHM010000006">
    <property type="protein sequence ID" value="MEQ4483281.1"/>
    <property type="molecule type" value="Genomic_DNA"/>
</dbReference>
<dbReference type="InterPro" id="IPR016007">
    <property type="entry name" value="Alpha_rhamnosid"/>
</dbReference>
<evidence type="ECO:0000259" key="5">
    <source>
        <dbReference type="Pfam" id="PF08531"/>
    </source>
</evidence>
<feature type="domain" description="Bacterial alpha-L-rhamnosidase N-terminal" evidence="5">
    <location>
        <begin position="146"/>
        <end position="318"/>
    </location>
</feature>
<evidence type="ECO:0000313" key="9">
    <source>
        <dbReference type="Proteomes" id="UP001493487"/>
    </source>
</evidence>
<evidence type="ECO:0000259" key="7">
    <source>
        <dbReference type="Pfam" id="PF17390"/>
    </source>
</evidence>
<comment type="catalytic activity">
    <reaction evidence="1">
        <text>Hydrolysis of terminal non-reducing alpha-L-rhamnose residues in alpha-L-rhamnosides.</text>
        <dbReference type="EC" id="3.2.1.40"/>
    </reaction>
</comment>
<dbReference type="Gene3D" id="2.60.120.260">
    <property type="entry name" value="Galactose-binding domain-like"/>
    <property type="match status" value="2"/>
</dbReference>
<dbReference type="InterPro" id="IPR012341">
    <property type="entry name" value="6hp_glycosidase-like_sf"/>
</dbReference>
<protein>
    <recommendedName>
        <fullName evidence="2">alpha-L-rhamnosidase</fullName>
        <ecNumber evidence="2">3.2.1.40</ecNumber>
    </recommendedName>
</protein>
<evidence type="ECO:0000256" key="1">
    <source>
        <dbReference type="ARBA" id="ARBA00001445"/>
    </source>
</evidence>
<dbReference type="EC" id="3.2.1.40" evidence="2"/>
<comment type="caution">
    <text evidence="8">The sequence shown here is derived from an EMBL/GenBank/DDBJ whole genome shotgun (WGS) entry which is preliminary data.</text>
</comment>
<reference evidence="8 9" key="1">
    <citation type="journal article" date="2023" name="Genome Announc.">
        <title>Pan-Genome Analyses of the Genus Cohnella and Proposal of the Novel Species Cohnella silvisoli sp. nov., Isolated from Forest Soil.</title>
        <authorList>
            <person name="Wang C."/>
            <person name="Mao L."/>
            <person name="Bao G."/>
            <person name="Zhu H."/>
        </authorList>
    </citation>
    <scope>NUCLEOTIDE SEQUENCE [LARGE SCALE GENOMIC DNA]</scope>
    <source>
        <strain evidence="8 9">NL03-T5-1</strain>
    </source>
</reference>
<evidence type="ECO:0000313" key="8">
    <source>
        <dbReference type="EMBL" id="MEQ4483281.1"/>
    </source>
</evidence>
<evidence type="ECO:0000256" key="3">
    <source>
        <dbReference type="ARBA" id="ARBA00022801"/>
    </source>
</evidence>
<evidence type="ECO:0000259" key="6">
    <source>
        <dbReference type="Pfam" id="PF17389"/>
    </source>
</evidence>
<organism evidence="8 9">
    <name type="scientific">Cohnella silvisoli</name>
    <dbReference type="NCBI Taxonomy" id="2873699"/>
    <lineage>
        <taxon>Bacteria</taxon>
        <taxon>Bacillati</taxon>
        <taxon>Bacillota</taxon>
        <taxon>Bacilli</taxon>
        <taxon>Bacillales</taxon>
        <taxon>Paenibacillaceae</taxon>
        <taxon>Cohnella</taxon>
    </lineage>
</organism>
<dbReference type="InterPro" id="IPR035398">
    <property type="entry name" value="Bac_rhamnosid_C"/>
</dbReference>
<sequence length="891" mass="100737">MKITGLKTEYTVTPIGIDTLEPRLSWRLESDTRGTKQKSYQILVSSNLEALSAHDGEVWNTGPILSDQSHAIRYAGKGLTSGQRYYWKVRVWEQTDSPSDWSEPTWWEMGLLQETDWQGKWIGGTTVPSDTEAAAPLLRTTVQLDKRIANARAYICGLGYYELWINGAKIGNNVLDPGFTNYDRRAFYVTHDITTNLSKGINCIGVELGRGFYSIQTKNVWNWEQASWNSEPKLLIQVNITFEDGTSQWVASDETWRTASGPRLKNSLYSGEVYDARLEKSGWTSTDYDDADWSKAALVTPLPVKLQSQIIPPIQIIETVQPISIRHTDTGRYIVDFGINIVGWVEFRVQGNAGQSLQLRYGEKLNPDDTVYNENSYVHAESQTDHYILCGNGIEVWEPTFSYKGFRYVQLDNWPEAPGLDSITGKIVRSSVRTTGRFNSSNPLLNQIYEATNRTILNNLHSIPTDTPVYEKNGWTGDAHLIAETANHSFDLLLFWEKWVQDIQDCQKPDGAIPLIVPASAWGWDHAPVWTSVYVLIPWYLYMHYGDRSVLERHYSTMKAYADWEISKLNEDYTAHSVLGDWVPPGSTDWSPPEGSRLMAAAYVFHILKTVGQIAEVVGSDSDVKQYSYVANKIAESFHATFFNRDKGIYETEIEAGYRQASNLIPLAFGLTPNEDKDQVVQHLMHDIINVRDKHLNTGIIGTKYILPVLTDLGFGDIAYAIADQRTYPSWGFWLENGIHTLMEEWELKSRSQNHYMFGTIVEWFYKYLAGIQPKAPGYQSFTVKPHIVGSLTQVSAEMETVYGQLLVSWQLSIDGDYSLIVTVPANSQATIFIPAAYSDGVTESGVALEFARDVKAIDIATKDYAVCQVNSGTYHFRSRILPSQLTRRTL</sequence>
<keyword evidence="9" id="KW-1185">Reference proteome</keyword>
<dbReference type="InterPro" id="IPR008902">
    <property type="entry name" value="Rhamnosid_concanavalin"/>
</dbReference>
<dbReference type="InterPro" id="IPR035396">
    <property type="entry name" value="Bac_rhamnosid6H"/>
</dbReference>
<dbReference type="InterPro" id="IPR013737">
    <property type="entry name" value="Bac_rhamnosid_N"/>
</dbReference>
<dbReference type="Pfam" id="PF08531">
    <property type="entry name" value="Bac_rhamnosid_N"/>
    <property type="match status" value="1"/>
</dbReference>
<feature type="domain" description="Alpha-L-rhamnosidase concanavalin-like" evidence="4">
    <location>
        <begin position="327"/>
        <end position="428"/>
    </location>
</feature>
<keyword evidence="3 8" id="KW-0378">Hydrolase</keyword>
<dbReference type="PANTHER" id="PTHR33307:SF6">
    <property type="entry name" value="ALPHA-RHAMNOSIDASE (EUROFUNG)-RELATED"/>
    <property type="match status" value="1"/>
</dbReference>
<dbReference type="Gene3D" id="2.60.40.10">
    <property type="entry name" value="Immunoglobulins"/>
    <property type="match status" value="1"/>
</dbReference>
<proteinExistence type="predicted"/>
<evidence type="ECO:0000256" key="2">
    <source>
        <dbReference type="ARBA" id="ARBA00012652"/>
    </source>
</evidence>
<dbReference type="GO" id="GO:0016787">
    <property type="term" value="F:hydrolase activity"/>
    <property type="evidence" value="ECO:0007669"/>
    <property type="project" value="UniProtKB-KW"/>
</dbReference>
<feature type="domain" description="Alpha-L-rhamnosidase six-hairpin glycosidase" evidence="6">
    <location>
        <begin position="434"/>
        <end position="768"/>
    </location>
</feature>
<dbReference type="Pfam" id="PF05592">
    <property type="entry name" value="Bac_rhamnosid"/>
    <property type="match status" value="1"/>
</dbReference>
<evidence type="ECO:0000259" key="4">
    <source>
        <dbReference type="Pfam" id="PF05592"/>
    </source>
</evidence>
<dbReference type="Pfam" id="PF17390">
    <property type="entry name" value="Bac_rhamnosid_C"/>
    <property type="match status" value="1"/>
</dbReference>
<dbReference type="InterPro" id="IPR008928">
    <property type="entry name" value="6-hairpin_glycosidase_sf"/>
</dbReference>